<reference evidence="1" key="1">
    <citation type="submission" date="2022-08" db="EMBL/GenBank/DDBJ databases">
        <title>Genome Sequence of Fusarium decemcellulare.</title>
        <authorList>
            <person name="Buettner E."/>
        </authorList>
    </citation>
    <scope>NUCLEOTIDE SEQUENCE</scope>
    <source>
        <strain evidence="1">Babe19</strain>
    </source>
</reference>
<dbReference type="EMBL" id="JANRMS010001612">
    <property type="protein sequence ID" value="KAJ3527110.1"/>
    <property type="molecule type" value="Genomic_DNA"/>
</dbReference>
<gene>
    <name evidence="1" type="ORF">NM208_g10866</name>
</gene>
<organism evidence="1 2">
    <name type="scientific">Fusarium decemcellulare</name>
    <dbReference type="NCBI Taxonomy" id="57161"/>
    <lineage>
        <taxon>Eukaryota</taxon>
        <taxon>Fungi</taxon>
        <taxon>Dikarya</taxon>
        <taxon>Ascomycota</taxon>
        <taxon>Pezizomycotina</taxon>
        <taxon>Sordariomycetes</taxon>
        <taxon>Hypocreomycetidae</taxon>
        <taxon>Hypocreales</taxon>
        <taxon>Nectriaceae</taxon>
        <taxon>Fusarium</taxon>
        <taxon>Fusarium decemcellulare species complex</taxon>
    </lineage>
</organism>
<sequence length="1080" mass="122888">MAEVVGLIAASGQFIEQSIKIVQGIKTVYEKIQNAPEEIQSWQSQINSLKELTDEVKASPSLQTPGISNSIKQCDQVSKRLNQTFERVNFKSSDSRHFQIRKAIEGLAKESEVQELFTQLERHRNQLHTQISLAQGKDTTTRLNNLHLGVEGIKRSIQPGSDEDRCLRALFVTDCAADRAGIVTKRGDRTPKTCEWITSTEEYQTWQHGNSSLLWISGPPGKGKTYMSIFLSEHLEELARNSDSSVIYFFCNNQISTRNTAASILRGLMLQLIEHHGHLISHVLHPWKTQGDSLFMDSSFESLWRIFQLMVNALESTTYCVIDALDECDEASLPSLLKKLNLLFQSNDPETRSHGLKLLILSRRYPLCLPLTLSKFPHFQLDDSARDVDMYISQRVSQLSTNIENDQLVERITKTFRERSEGTFLWVSFMAEELESRTIGEVEQALEHLPRGLDAIYERVLLQIRPSSAPFVTDMLRWVALASRPFSAEEMCTAIEVQDTDSVPRETVVRGYVKSCCHLLQITSESAKSETISFIHQSAKDFVLAPTHLRHNPAIEKFLVDPKQDQISISNCLIRFISQTPRSNLGEYAAGYLPEHLAALAYDDIVSVMRQNPDFFNNKMDGKQGFEVYSYESNLGGEKLSWIHLACHRGIYHLVEHILRKSKIISRMGLNPAINKKLRFLTPLHMACHNGQTKIVELLLKHGANPHIYFRYTPLHTACSRGNAEIVELLLKHGADPGIRSVLRETPFYSAVRGKNEQLFYRFTRLEQGRQVLAEESSGKVIAHNNLLQLAAEAGSGAVCQKLIEEFGYDVDLKSPEWTYTPLENALQNNHFELARRFLHEWNAKVDPYNFLKSCVQDSGSDKSRSQIREGLTIFVNDLLCDINSRNQDGDTILHYVYAMRNTNALTELLSFGADPTLVNQQGKTLLHSINWRWTDPSCFLDLLLASRLDINQQDCKGGTVLHEFCSQIFDDSVHEYSLLWKNLMILLDCGADRHVKNINNESPYDLVLGVESLNFDSYLFEPLSKTEWTRLREIMEDNATVPTHVHGLDRAQAILLMMRLRLVEVPPELVWNRTAQVIT</sequence>
<dbReference type="Proteomes" id="UP001148629">
    <property type="component" value="Unassembled WGS sequence"/>
</dbReference>
<keyword evidence="2" id="KW-1185">Reference proteome</keyword>
<proteinExistence type="predicted"/>
<accession>A0ACC1RWF0</accession>
<name>A0ACC1RWF0_9HYPO</name>
<comment type="caution">
    <text evidence="1">The sequence shown here is derived from an EMBL/GenBank/DDBJ whole genome shotgun (WGS) entry which is preliminary data.</text>
</comment>
<evidence type="ECO:0000313" key="1">
    <source>
        <dbReference type="EMBL" id="KAJ3527110.1"/>
    </source>
</evidence>
<evidence type="ECO:0000313" key="2">
    <source>
        <dbReference type="Proteomes" id="UP001148629"/>
    </source>
</evidence>
<protein>
    <submittedName>
        <fullName evidence="1">Uncharacterized protein</fullName>
    </submittedName>
</protein>